<dbReference type="InterPro" id="IPR036396">
    <property type="entry name" value="Cyt_P450_sf"/>
</dbReference>
<proteinExistence type="inferred from homology"/>
<dbReference type="Pfam" id="PF00067">
    <property type="entry name" value="p450"/>
    <property type="match status" value="1"/>
</dbReference>
<evidence type="ECO:0000313" key="9">
    <source>
        <dbReference type="Proteomes" id="UP000825729"/>
    </source>
</evidence>
<dbReference type="GO" id="GO:0016705">
    <property type="term" value="F:oxidoreductase activity, acting on paired donors, with incorporation or reduction of molecular oxygen"/>
    <property type="evidence" value="ECO:0007669"/>
    <property type="project" value="InterPro"/>
</dbReference>
<keyword evidence="2 5" id="KW-0479">Metal-binding</keyword>
<dbReference type="CDD" id="cd11073">
    <property type="entry name" value="CYP76-like"/>
    <property type="match status" value="1"/>
</dbReference>
<feature type="transmembrane region" description="Helical" evidence="7">
    <location>
        <begin position="6"/>
        <end position="23"/>
    </location>
</feature>
<evidence type="ECO:0000256" key="4">
    <source>
        <dbReference type="ARBA" id="ARBA00023004"/>
    </source>
</evidence>
<evidence type="ECO:0000256" key="7">
    <source>
        <dbReference type="SAM" id="Phobius"/>
    </source>
</evidence>
<dbReference type="Proteomes" id="UP000825729">
    <property type="component" value="Unassembled WGS sequence"/>
</dbReference>
<keyword evidence="3 6" id="KW-0560">Oxidoreductase</keyword>
<dbReference type="FunFam" id="1.10.630.10:FF:000007">
    <property type="entry name" value="Cytochrome P450 76C4"/>
    <property type="match status" value="1"/>
</dbReference>
<keyword evidence="4 5" id="KW-0408">Iron</keyword>
<evidence type="ECO:0000313" key="8">
    <source>
        <dbReference type="EMBL" id="KAG9441571.1"/>
    </source>
</evidence>
<dbReference type="AlphaFoldDB" id="A0AAV7E180"/>
<evidence type="ECO:0008006" key="10">
    <source>
        <dbReference type="Google" id="ProtNLM"/>
    </source>
</evidence>
<keyword evidence="7" id="KW-1133">Transmembrane helix</keyword>
<evidence type="ECO:0000256" key="1">
    <source>
        <dbReference type="ARBA" id="ARBA00010617"/>
    </source>
</evidence>
<keyword evidence="5 6" id="KW-0349">Heme</keyword>
<comment type="similarity">
    <text evidence="1 6">Belongs to the cytochrome P450 family.</text>
</comment>
<dbReference type="InterPro" id="IPR017972">
    <property type="entry name" value="Cyt_P450_CS"/>
</dbReference>
<name>A0AAV7E180_ARIFI</name>
<evidence type="ECO:0000256" key="2">
    <source>
        <dbReference type="ARBA" id="ARBA00022723"/>
    </source>
</evidence>
<reference evidence="8 9" key="1">
    <citation type="submission" date="2021-07" db="EMBL/GenBank/DDBJ databases">
        <title>The Aristolochia fimbriata genome: insights into angiosperm evolution, floral development and chemical biosynthesis.</title>
        <authorList>
            <person name="Jiao Y."/>
        </authorList>
    </citation>
    <scope>NUCLEOTIDE SEQUENCE [LARGE SCALE GENOMIC DNA]</scope>
    <source>
        <strain evidence="8">IBCAS-2021</strain>
        <tissue evidence="8">Leaf</tissue>
    </source>
</reference>
<dbReference type="PRINTS" id="PR00385">
    <property type="entry name" value="P450"/>
</dbReference>
<keyword evidence="7" id="KW-0812">Transmembrane</keyword>
<evidence type="ECO:0000256" key="3">
    <source>
        <dbReference type="ARBA" id="ARBA00023002"/>
    </source>
</evidence>
<dbReference type="EMBL" id="JAINDJ010000007">
    <property type="protein sequence ID" value="KAG9441571.1"/>
    <property type="molecule type" value="Genomic_DNA"/>
</dbReference>
<dbReference type="SUPFAM" id="SSF48264">
    <property type="entry name" value="Cytochrome P450"/>
    <property type="match status" value="1"/>
</dbReference>
<sequence length="501" mass="56121">MESYFAIVIVLVLPSFLLILSILRRHLLLNPGSPAAGKLPPGPVPAPVVGSLFKLGDQPHRSLAVLAATYGPLMSLRLGQVTTVVVSSAAMAKEVLKKHDQSFAGRSVVEAARVLGHEKVSMVWLEPGQQWRRLRSLCNTSIFSSQRLDAGESLRRRKVAELLAHVKNRALSLKPVDIGKVAFVTVLNLISNTVFSVDMVDIDMDETQEFKDLIWEIMEEAGKPNLVDFFPILRPIDPQGIRRGMKTKLVKLHRVFGKQIDDREISRSTSKHQRRNDFLDALLDEENAELSRIELNALFTDLFVAGSDTSSVTVEWAMSELLRNPESMARARTELDEVMGERAEVEESDIPRLPYLQAVVKETLRLHPPVPFLIPHRAECDVEIAGYTLPKHTKVIVNAWAIGRDGEVWENPECFNPERFLGTSSNVDYRGRHFELIPFGAGRRVCPGLPLAYRMVHLMLASLLLSFSWKLPAGIVAHDLDMREKFGITLHKSTPLMAVPY</sequence>
<dbReference type="PANTHER" id="PTHR47950">
    <property type="entry name" value="CYTOCHROME P450, FAMILY 76, SUBFAMILY C, POLYPEPTIDE 5-RELATED"/>
    <property type="match status" value="1"/>
</dbReference>
<keyword evidence="6" id="KW-0503">Monooxygenase</keyword>
<dbReference type="GO" id="GO:0005506">
    <property type="term" value="F:iron ion binding"/>
    <property type="evidence" value="ECO:0007669"/>
    <property type="project" value="InterPro"/>
</dbReference>
<keyword evidence="9" id="KW-1185">Reference proteome</keyword>
<dbReference type="GO" id="GO:0004497">
    <property type="term" value="F:monooxygenase activity"/>
    <property type="evidence" value="ECO:0007669"/>
    <property type="project" value="UniProtKB-KW"/>
</dbReference>
<dbReference type="PROSITE" id="PS00086">
    <property type="entry name" value="CYTOCHROME_P450"/>
    <property type="match status" value="1"/>
</dbReference>
<gene>
    <name evidence="8" type="ORF">H6P81_017425</name>
</gene>
<dbReference type="GO" id="GO:0020037">
    <property type="term" value="F:heme binding"/>
    <property type="evidence" value="ECO:0007669"/>
    <property type="project" value="InterPro"/>
</dbReference>
<dbReference type="Gene3D" id="1.10.630.10">
    <property type="entry name" value="Cytochrome P450"/>
    <property type="match status" value="1"/>
</dbReference>
<evidence type="ECO:0000256" key="6">
    <source>
        <dbReference type="RuleBase" id="RU000461"/>
    </source>
</evidence>
<dbReference type="PANTHER" id="PTHR47950:SF48">
    <property type="entry name" value="CYTOCHROME P450 FAMILY PROTEIN, EXPRESSED"/>
    <property type="match status" value="1"/>
</dbReference>
<feature type="binding site" description="axial binding residue" evidence="5">
    <location>
        <position position="446"/>
    </location>
    <ligand>
        <name>heme</name>
        <dbReference type="ChEBI" id="CHEBI:30413"/>
    </ligand>
    <ligandPart>
        <name>Fe</name>
        <dbReference type="ChEBI" id="CHEBI:18248"/>
    </ligandPart>
</feature>
<comment type="caution">
    <text evidence="8">The sequence shown here is derived from an EMBL/GenBank/DDBJ whole genome shotgun (WGS) entry which is preliminary data.</text>
</comment>
<evidence type="ECO:0000256" key="5">
    <source>
        <dbReference type="PIRSR" id="PIRSR602401-1"/>
    </source>
</evidence>
<keyword evidence="7" id="KW-0472">Membrane</keyword>
<organism evidence="8 9">
    <name type="scientific">Aristolochia fimbriata</name>
    <name type="common">White veined hardy Dutchman's pipe vine</name>
    <dbReference type="NCBI Taxonomy" id="158543"/>
    <lineage>
        <taxon>Eukaryota</taxon>
        <taxon>Viridiplantae</taxon>
        <taxon>Streptophyta</taxon>
        <taxon>Embryophyta</taxon>
        <taxon>Tracheophyta</taxon>
        <taxon>Spermatophyta</taxon>
        <taxon>Magnoliopsida</taxon>
        <taxon>Magnoliidae</taxon>
        <taxon>Piperales</taxon>
        <taxon>Aristolochiaceae</taxon>
        <taxon>Aristolochia</taxon>
    </lineage>
</organism>
<protein>
    <recommendedName>
        <fullName evidence="10">Cytochrome P450</fullName>
    </recommendedName>
</protein>
<dbReference type="InterPro" id="IPR002401">
    <property type="entry name" value="Cyt_P450_E_grp-I"/>
</dbReference>
<comment type="cofactor">
    <cofactor evidence="5">
        <name>heme</name>
        <dbReference type="ChEBI" id="CHEBI:30413"/>
    </cofactor>
</comment>
<dbReference type="PRINTS" id="PR00463">
    <property type="entry name" value="EP450I"/>
</dbReference>
<accession>A0AAV7E180</accession>
<dbReference type="InterPro" id="IPR001128">
    <property type="entry name" value="Cyt_P450"/>
</dbReference>